<dbReference type="EMBL" id="CM045876">
    <property type="protein sequence ID" value="KAI7942220.1"/>
    <property type="molecule type" value="Genomic_DNA"/>
</dbReference>
<reference evidence="2" key="2">
    <citation type="journal article" date="2018" name="Mol. Plant Microbe Interact.">
        <title>Genome sequence resources for the wheat stripe rust pathogen (Puccinia striiformis f. sp. tritici) and the barley stripe rust pathogen (Puccinia striiformis f. sp. hordei).</title>
        <authorList>
            <person name="Xia C."/>
            <person name="Wang M."/>
            <person name="Yin C."/>
            <person name="Cornejo O.E."/>
            <person name="Hulbert S.H."/>
            <person name="Chen X."/>
        </authorList>
    </citation>
    <scope>NUCLEOTIDE SEQUENCE [LARGE SCALE GENOMIC DNA]</scope>
    <source>
        <strain evidence="2">93-210</strain>
    </source>
</reference>
<evidence type="ECO:0000313" key="1">
    <source>
        <dbReference type="EMBL" id="KAI7942220.1"/>
    </source>
</evidence>
<dbReference type="Proteomes" id="UP001060170">
    <property type="component" value="Chromosome 12"/>
</dbReference>
<comment type="caution">
    <text evidence="1">The sequence shown here is derived from an EMBL/GenBank/DDBJ whole genome shotgun (WGS) entry which is preliminary data.</text>
</comment>
<organism evidence="1 2">
    <name type="scientific">Puccinia striiformis f. sp. tritici</name>
    <dbReference type="NCBI Taxonomy" id="168172"/>
    <lineage>
        <taxon>Eukaryota</taxon>
        <taxon>Fungi</taxon>
        <taxon>Dikarya</taxon>
        <taxon>Basidiomycota</taxon>
        <taxon>Pucciniomycotina</taxon>
        <taxon>Pucciniomycetes</taxon>
        <taxon>Pucciniales</taxon>
        <taxon>Pucciniaceae</taxon>
        <taxon>Puccinia</taxon>
    </lineage>
</organism>
<name>A0ACC0DZD8_9BASI</name>
<keyword evidence="2" id="KW-1185">Reference proteome</keyword>
<proteinExistence type="predicted"/>
<reference evidence="1 2" key="3">
    <citation type="journal article" date="2022" name="Microbiol. Spectr.">
        <title>Folding features and dynamics of 3D genome architecture in plant fungal pathogens.</title>
        <authorList>
            <person name="Xia C."/>
        </authorList>
    </citation>
    <scope>NUCLEOTIDE SEQUENCE [LARGE SCALE GENOMIC DNA]</scope>
    <source>
        <strain evidence="1 2">93-210</strain>
    </source>
</reference>
<reference evidence="2" key="1">
    <citation type="journal article" date="2018" name="BMC Genomics">
        <title>Genomic insights into host adaptation between the wheat stripe rust pathogen (Puccinia striiformis f. sp. tritici) and the barley stripe rust pathogen (Puccinia striiformis f. sp. hordei).</title>
        <authorList>
            <person name="Xia C."/>
            <person name="Wang M."/>
            <person name="Yin C."/>
            <person name="Cornejo O.E."/>
            <person name="Hulbert S.H."/>
            <person name="Chen X."/>
        </authorList>
    </citation>
    <scope>NUCLEOTIDE SEQUENCE [LARGE SCALE GENOMIC DNA]</scope>
    <source>
        <strain evidence="2">93-210</strain>
    </source>
</reference>
<sequence>MVLSNRAFFCIVLHAIGTARLSLSTEDIELPGVIQKSLNPFSNTNEAEPRDVTATRSPLRERLNLAGLDQNAQARGRNDHEHVNIPQGLEESKHEMERIIKERNEIVYLTDHLRPSCQEELFLGVELDHLIRAFRAPTEEKLRQLGAMEPFVDSELDPKSTSRSTEPGFTALNKMSADSREPVDTTSQTSRSSRRATKGRKLSILKSHWKTLTSYKPYARRAGSRDNPVLFEPLLAGSGSTDSELLISTDEQHRRLTFKPLLADKSKKQKTVLEALLAERRTPIGDLMRPVNPLNGLPDNFELGGSLTDPEKIKAWNSLQGKLDEFKSSDLRILTGKEAQFRLEVLKAFYFLGDHVLRNKLLTSVESINSFKPETTIKMVEFYTELQIHILGAEFFTSRRSIIPDLEFLTSGWDVRHFHRSIKGVIILPFLCLILLTYRILMSLLIALSAENREQIVHTVMMRILSHTQEHFPSTQLSGRFTEICEEFRRPEFLGEARSLSSALSHAGLDIDHVMEASPIVPFTGKLIKFFQKPDMAITNLEQRRIEYQLVYYLLNFLDENHHLVVERVMKRVGDPLPKKEQEKYSYVFQEQLEFMRDYLKSFRNQNRGQYFTGKLQDLRRFGAMVNGDVIRSYSFKDWIDSYVTKIFQHSDWTYWYYQARDAQFDLWMGRVSKSAVNK</sequence>
<gene>
    <name evidence="1" type="ORF">MJO28_012247</name>
</gene>
<evidence type="ECO:0000313" key="2">
    <source>
        <dbReference type="Proteomes" id="UP001060170"/>
    </source>
</evidence>
<accession>A0ACC0DZD8</accession>
<protein>
    <submittedName>
        <fullName evidence="1">Uncharacterized protein</fullName>
    </submittedName>
</protein>